<evidence type="ECO:0000256" key="2">
    <source>
        <dbReference type="ARBA" id="ARBA00023015"/>
    </source>
</evidence>
<dbReference type="Gene3D" id="1.10.10.10">
    <property type="entry name" value="Winged helix-like DNA-binding domain superfamily/Winged helix DNA-binding domain"/>
    <property type="match status" value="1"/>
</dbReference>
<dbReference type="SUPFAM" id="SSF88946">
    <property type="entry name" value="Sigma2 domain of RNA polymerase sigma factors"/>
    <property type="match status" value="1"/>
</dbReference>
<dbReference type="RefSeq" id="WP_014034036.1">
    <property type="nucleotide sequence ID" value="NC_015945.1"/>
</dbReference>
<evidence type="ECO:0000259" key="5">
    <source>
        <dbReference type="Pfam" id="PF04542"/>
    </source>
</evidence>
<dbReference type="GO" id="GO:0016987">
    <property type="term" value="F:sigma factor activity"/>
    <property type="evidence" value="ECO:0007669"/>
    <property type="project" value="UniProtKB-KW"/>
</dbReference>
<evidence type="ECO:0000256" key="4">
    <source>
        <dbReference type="ARBA" id="ARBA00023163"/>
    </source>
</evidence>
<dbReference type="InterPro" id="IPR013325">
    <property type="entry name" value="RNA_pol_sigma_r2"/>
</dbReference>
<dbReference type="Proteomes" id="UP000008908">
    <property type="component" value="Chromosome"/>
</dbReference>
<keyword evidence="4" id="KW-0804">Transcription</keyword>
<dbReference type="InterPro" id="IPR014284">
    <property type="entry name" value="RNA_pol_sigma-70_dom"/>
</dbReference>
<keyword evidence="3" id="KW-0731">Sigma factor</keyword>
<feature type="domain" description="RNA polymerase sigma-70 region 2" evidence="5">
    <location>
        <begin position="8"/>
        <end position="75"/>
    </location>
</feature>
<dbReference type="EMBL" id="CP002999">
    <property type="protein sequence ID" value="AEM71755.1"/>
    <property type="molecule type" value="Genomic_DNA"/>
</dbReference>
<proteinExistence type="inferred from homology"/>
<dbReference type="InterPro" id="IPR013324">
    <property type="entry name" value="RNA_pol_sigma_r3/r4-like"/>
</dbReference>
<sequence length="179" mass="20980">MRFKVEELFKNNYPLLCLVSFSIVKDKDIAKDIVQDFFVSFWNKRESIIIQISFEAYAKKSVKNLSLQYLEKKKREQKLLDTFETDTGVPETKSDKQNNKLNELINKLPKKRKEIFVSVVVDGKSYTEIAEANGISVNTVKTQMKRAYAFLRSYKKEDYISVILLIQLSRIVEQLPSFY</sequence>
<feature type="domain" description="RNA polymerase sigma factor 70 region 4 type 2" evidence="6">
    <location>
        <begin position="100"/>
        <end position="151"/>
    </location>
</feature>
<gene>
    <name evidence="7" type="ordered locus">Murru_2726</name>
</gene>
<evidence type="ECO:0000259" key="6">
    <source>
        <dbReference type="Pfam" id="PF08281"/>
    </source>
</evidence>
<dbReference type="OrthoDB" id="9772248at2"/>
<dbReference type="AlphaFoldDB" id="G2PID7"/>
<dbReference type="PANTHER" id="PTHR43133">
    <property type="entry name" value="RNA POLYMERASE ECF-TYPE SIGMA FACTO"/>
    <property type="match status" value="1"/>
</dbReference>
<dbReference type="Pfam" id="PF04542">
    <property type="entry name" value="Sigma70_r2"/>
    <property type="match status" value="1"/>
</dbReference>
<dbReference type="CDD" id="cd06171">
    <property type="entry name" value="Sigma70_r4"/>
    <property type="match status" value="1"/>
</dbReference>
<keyword evidence="2" id="KW-0805">Transcription regulation</keyword>
<comment type="similarity">
    <text evidence="1">Belongs to the sigma-70 factor family. ECF subfamily.</text>
</comment>
<dbReference type="GO" id="GO:0003677">
    <property type="term" value="F:DNA binding"/>
    <property type="evidence" value="ECO:0007669"/>
    <property type="project" value="InterPro"/>
</dbReference>
<organism evidence="7 8">
    <name type="scientific">Allomuricauda ruestringensis (strain DSM 13258 / CIP 107369 / LMG 19739 / B1)</name>
    <name type="common">Muricauda ruestringensis</name>
    <dbReference type="NCBI Taxonomy" id="886377"/>
    <lineage>
        <taxon>Bacteria</taxon>
        <taxon>Pseudomonadati</taxon>
        <taxon>Bacteroidota</taxon>
        <taxon>Flavobacteriia</taxon>
        <taxon>Flavobacteriales</taxon>
        <taxon>Flavobacteriaceae</taxon>
        <taxon>Flagellimonas</taxon>
    </lineage>
</organism>
<protein>
    <submittedName>
        <fullName evidence="7">RNA polymerase, sigma-24 subunit, ECF subfamily</fullName>
    </submittedName>
</protein>
<dbReference type="InterPro" id="IPR014327">
    <property type="entry name" value="RNA_pol_sigma70_bacteroid"/>
</dbReference>
<dbReference type="InterPro" id="IPR013249">
    <property type="entry name" value="RNA_pol_sigma70_r4_t2"/>
</dbReference>
<keyword evidence="8" id="KW-1185">Reference proteome</keyword>
<accession>G2PID7</accession>
<dbReference type="Gene3D" id="1.10.1740.10">
    <property type="match status" value="1"/>
</dbReference>
<dbReference type="SUPFAM" id="SSF88659">
    <property type="entry name" value="Sigma3 and sigma4 domains of RNA polymerase sigma factors"/>
    <property type="match status" value="1"/>
</dbReference>
<dbReference type="STRING" id="886377.Murru_2726"/>
<evidence type="ECO:0000313" key="8">
    <source>
        <dbReference type="Proteomes" id="UP000008908"/>
    </source>
</evidence>
<evidence type="ECO:0000256" key="3">
    <source>
        <dbReference type="ARBA" id="ARBA00023082"/>
    </source>
</evidence>
<dbReference type="NCBIfam" id="TIGR02985">
    <property type="entry name" value="Sig70_bacteroi1"/>
    <property type="match status" value="1"/>
</dbReference>
<dbReference type="HOGENOM" id="CLU_047691_4_3_10"/>
<dbReference type="NCBIfam" id="TIGR02937">
    <property type="entry name" value="sigma70-ECF"/>
    <property type="match status" value="1"/>
</dbReference>
<dbReference type="InterPro" id="IPR036388">
    <property type="entry name" value="WH-like_DNA-bd_sf"/>
</dbReference>
<dbReference type="PANTHER" id="PTHR43133:SF46">
    <property type="entry name" value="RNA POLYMERASE SIGMA-70 FACTOR ECF SUBFAMILY"/>
    <property type="match status" value="1"/>
</dbReference>
<dbReference type="InterPro" id="IPR039425">
    <property type="entry name" value="RNA_pol_sigma-70-like"/>
</dbReference>
<evidence type="ECO:0000313" key="7">
    <source>
        <dbReference type="EMBL" id="AEM71755.1"/>
    </source>
</evidence>
<reference evidence="8" key="1">
    <citation type="submission" date="2011-08" db="EMBL/GenBank/DDBJ databases">
        <title>The complete genome of Muricauda ruestringensis DSM 13258.</title>
        <authorList>
            <person name="Lucas S."/>
            <person name="Han J."/>
            <person name="Lapidus A."/>
            <person name="Bruce D."/>
            <person name="Goodwin L."/>
            <person name="Pitluck S."/>
            <person name="Peters L."/>
            <person name="Kyrpides N."/>
            <person name="Mavromatis K."/>
            <person name="Ivanova N."/>
            <person name="Ovchinnikova G."/>
            <person name="Teshima H."/>
            <person name="Detter J.C."/>
            <person name="Tapia R."/>
            <person name="Han C."/>
            <person name="Land M."/>
            <person name="Hauser L."/>
            <person name="Markowitz V."/>
            <person name="Cheng J.-F."/>
            <person name="Hugenholtz P."/>
            <person name="Woyke T."/>
            <person name="Wu D."/>
            <person name="Spring S."/>
            <person name="Schroeder M."/>
            <person name="Brambilla E."/>
            <person name="Klenk H.-P."/>
            <person name="Eisen J.A."/>
        </authorList>
    </citation>
    <scope>NUCLEOTIDE SEQUENCE [LARGE SCALE GENOMIC DNA]</scope>
    <source>
        <strain evidence="8">DSM 13258 / LMG 19739 / B1</strain>
    </source>
</reference>
<reference evidence="7 8" key="2">
    <citation type="journal article" date="2012" name="Stand. Genomic Sci.">
        <title>Complete genome sequence of the facultatively anaerobic, appendaged bacterium Muricauda ruestringensis type strain (B1(T)).</title>
        <authorList>
            <person name="Huntemann M."/>
            <person name="Teshima H."/>
            <person name="Lapidus A."/>
            <person name="Nolan M."/>
            <person name="Lucas S."/>
            <person name="Hammon N."/>
            <person name="Deshpande S."/>
            <person name="Cheng J.F."/>
            <person name="Tapia R."/>
            <person name="Goodwin L.A."/>
            <person name="Pitluck S."/>
            <person name="Liolios K."/>
            <person name="Pagani I."/>
            <person name="Ivanova N."/>
            <person name="Mavromatis K."/>
            <person name="Mikhailova N."/>
            <person name="Pati A."/>
            <person name="Chen A."/>
            <person name="Palaniappan K."/>
            <person name="Land M."/>
            <person name="Hauser L."/>
            <person name="Pan C."/>
            <person name="Brambilla E.M."/>
            <person name="Rohde M."/>
            <person name="Spring S."/>
            <person name="Goker M."/>
            <person name="Detter J.C."/>
            <person name="Bristow J."/>
            <person name="Eisen J.A."/>
            <person name="Markowitz V."/>
            <person name="Hugenholtz P."/>
            <person name="Kyrpides N.C."/>
            <person name="Klenk H.P."/>
            <person name="Woyke T."/>
        </authorList>
    </citation>
    <scope>NUCLEOTIDE SEQUENCE [LARGE SCALE GENOMIC DNA]</scope>
    <source>
        <strain evidence="8">DSM 13258 / LMG 19739 / B1</strain>
    </source>
</reference>
<dbReference type="KEGG" id="mrs:Murru_2726"/>
<name>G2PID7_ALLRU</name>
<dbReference type="Pfam" id="PF08281">
    <property type="entry name" value="Sigma70_r4_2"/>
    <property type="match status" value="1"/>
</dbReference>
<dbReference type="GO" id="GO:0006352">
    <property type="term" value="P:DNA-templated transcription initiation"/>
    <property type="evidence" value="ECO:0007669"/>
    <property type="project" value="InterPro"/>
</dbReference>
<dbReference type="eggNOG" id="COG1595">
    <property type="taxonomic scope" value="Bacteria"/>
</dbReference>
<evidence type="ECO:0000256" key="1">
    <source>
        <dbReference type="ARBA" id="ARBA00010641"/>
    </source>
</evidence>
<dbReference type="InterPro" id="IPR007627">
    <property type="entry name" value="RNA_pol_sigma70_r2"/>
</dbReference>